<feature type="compositionally biased region" description="Basic and acidic residues" evidence="1">
    <location>
        <begin position="664"/>
        <end position="673"/>
    </location>
</feature>
<evidence type="ECO:0000256" key="1">
    <source>
        <dbReference type="SAM" id="MobiDB-lite"/>
    </source>
</evidence>
<feature type="region of interest" description="Disordered" evidence="1">
    <location>
        <begin position="525"/>
        <end position="686"/>
    </location>
</feature>
<organism evidence="2 3">
    <name type="scientific">Laetiporus sulphureus 93-53</name>
    <dbReference type="NCBI Taxonomy" id="1314785"/>
    <lineage>
        <taxon>Eukaryota</taxon>
        <taxon>Fungi</taxon>
        <taxon>Dikarya</taxon>
        <taxon>Basidiomycota</taxon>
        <taxon>Agaricomycotina</taxon>
        <taxon>Agaricomycetes</taxon>
        <taxon>Polyporales</taxon>
        <taxon>Laetiporus</taxon>
    </lineage>
</organism>
<feature type="compositionally biased region" description="Basic residues" evidence="1">
    <location>
        <begin position="592"/>
        <end position="605"/>
    </location>
</feature>
<dbReference type="Proteomes" id="UP000076871">
    <property type="component" value="Unassembled WGS sequence"/>
</dbReference>
<reference evidence="2 3" key="1">
    <citation type="journal article" date="2016" name="Mol. Biol. Evol.">
        <title>Comparative Genomics of Early-Diverging Mushroom-Forming Fungi Provides Insights into the Origins of Lignocellulose Decay Capabilities.</title>
        <authorList>
            <person name="Nagy L.G."/>
            <person name="Riley R."/>
            <person name="Tritt A."/>
            <person name="Adam C."/>
            <person name="Daum C."/>
            <person name="Floudas D."/>
            <person name="Sun H."/>
            <person name="Yadav J.S."/>
            <person name="Pangilinan J."/>
            <person name="Larsson K.H."/>
            <person name="Matsuura K."/>
            <person name="Barry K."/>
            <person name="Labutti K."/>
            <person name="Kuo R."/>
            <person name="Ohm R.A."/>
            <person name="Bhattacharya S.S."/>
            <person name="Shirouzu T."/>
            <person name="Yoshinaga Y."/>
            <person name="Martin F.M."/>
            <person name="Grigoriev I.V."/>
            <person name="Hibbett D.S."/>
        </authorList>
    </citation>
    <scope>NUCLEOTIDE SEQUENCE [LARGE SCALE GENOMIC DNA]</scope>
    <source>
        <strain evidence="2 3">93-53</strain>
    </source>
</reference>
<feature type="compositionally biased region" description="Basic and acidic residues" evidence="1">
    <location>
        <begin position="556"/>
        <end position="577"/>
    </location>
</feature>
<protein>
    <recommendedName>
        <fullName evidence="4">C2H2-type domain-containing protein</fullName>
    </recommendedName>
</protein>
<dbReference type="GeneID" id="63831449"/>
<dbReference type="STRING" id="1314785.A0A165EAW8"/>
<evidence type="ECO:0000313" key="2">
    <source>
        <dbReference type="EMBL" id="KZT06622.1"/>
    </source>
</evidence>
<dbReference type="EMBL" id="KV427623">
    <property type="protein sequence ID" value="KZT06622.1"/>
    <property type="molecule type" value="Genomic_DNA"/>
</dbReference>
<gene>
    <name evidence="2" type="ORF">LAESUDRAFT_812603</name>
</gene>
<sequence length="686" mass="74492">MDAGSSFNVNDFISYPDWVREDAELGVRKSETSAAVYQSIPDYPNITAWERRFDQPGPSNCPGIGGEDISGSGLGIGSSVPGPSSFFLGSNGRTFHHPSYNMGADMFMAQAQRYGNGQIAQAPVAPAYMRTPQPAYPPGFHTTPFRAAPVAGGADDSFPAATWRLARHEIELYMPNGATDEAVGRPSKRSRHNATEPGPPLTVYAPGASPLLGLEHHLSIPANDFDISKIDPILLAESPLGTNGGSTSSRAHDSIASSSSQQVHAFVAPPSVPVAGPSRSYDTWSYSLFENMPAASQSPAPAVSPPVASSFSAGPYTAALACPSHPLHTLSDLEISPHGGYPHSGSVPPPQQSHVFSLGMTLTATNSNQQASPPHGNDEHTGDAGETGEYLCKWWLIEENKICGHISKSWEDLHEHCKSLHFDHNAGYVSCCWQDCKKKNRMKIEGLYKHLKIHYQPPVQCGWCKHYFSRTDSLRRHGKICGSRPTSAVPSELMQEGTLQDLQDATGPSESQTLAGLLGLEREDASELASEARAFTGPPESEVSEGLDGPSQSRTTSEDRSTARETHEVPRSTERMMTRQRLRSKTQVPTSKKVRPTQRRKTAHRVPREERRIESQRGAETMHLQNGMTLRPRPAAPAPISGRAEESSKSNRVSATDEPAQDSGSREGTHRPLNDQGDQSLKRKRH</sequence>
<proteinExistence type="predicted"/>
<feature type="compositionally biased region" description="Basic and acidic residues" evidence="1">
    <location>
        <begin position="606"/>
        <end position="617"/>
    </location>
</feature>
<dbReference type="AlphaFoldDB" id="A0A165EAW8"/>
<dbReference type="RefSeq" id="XP_040764362.1">
    <property type="nucleotide sequence ID" value="XM_040914422.1"/>
</dbReference>
<name>A0A165EAW8_9APHY</name>
<accession>A0A165EAW8</accession>
<evidence type="ECO:0000313" key="3">
    <source>
        <dbReference type="Proteomes" id="UP000076871"/>
    </source>
</evidence>
<evidence type="ECO:0008006" key="4">
    <source>
        <dbReference type="Google" id="ProtNLM"/>
    </source>
</evidence>
<feature type="region of interest" description="Disordered" evidence="1">
    <location>
        <begin position="177"/>
        <end position="201"/>
    </location>
</feature>
<dbReference type="InParanoid" id="A0A165EAW8"/>
<keyword evidence="3" id="KW-1185">Reference proteome</keyword>